<dbReference type="RefSeq" id="WP_166920661.1">
    <property type="nucleotide sequence ID" value="NZ_JAASRN010000004.1"/>
</dbReference>
<sequence>MKKPYVVGITGGSASGKTYFLRSLLNHFSEDEICLISQDNYYRPLEEQPRDENNIANFDTPQSLDHDAFARDLQRLLQGETVHRMEYTFNNPNITPKELVFKPKPIIVVEGIFVFYYPDVASLLDLKIFIEAKEHIKLKRRIIRDKIERGYDLEDVLYRYERHVAPTYERYIAPFREDADIIVPNNKHINTALEMVQLFLKQKVKENA</sequence>
<accession>A0A846MTB4</accession>
<dbReference type="InterPro" id="IPR006083">
    <property type="entry name" value="PRK/URK"/>
</dbReference>
<dbReference type="InterPro" id="IPR027417">
    <property type="entry name" value="P-loop_NTPase"/>
</dbReference>
<evidence type="ECO:0000313" key="7">
    <source>
        <dbReference type="EMBL" id="NIK74671.1"/>
    </source>
</evidence>
<dbReference type="NCBIfam" id="NF004018">
    <property type="entry name" value="PRK05480.1"/>
    <property type="match status" value="1"/>
</dbReference>
<comment type="pathway">
    <text evidence="1">Pyrimidine metabolism; UMP biosynthesis via salvage pathway; UMP from uridine: step 1/1.</text>
</comment>
<dbReference type="GO" id="GO:0004849">
    <property type="term" value="F:uridine kinase activity"/>
    <property type="evidence" value="ECO:0007669"/>
    <property type="project" value="UniProtKB-EC"/>
</dbReference>
<gene>
    <name evidence="7" type="ORF">FHS56_002200</name>
</gene>
<dbReference type="UniPathway" id="UPA00574">
    <property type="reaction ID" value="UER00637"/>
</dbReference>
<name>A0A846MTB4_9BACT</name>
<dbReference type="GO" id="GO:0044206">
    <property type="term" value="P:UMP salvage"/>
    <property type="evidence" value="ECO:0007669"/>
    <property type="project" value="UniProtKB-UniPathway"/>
</dbReference>
<comment type="caution">
    <text evidence="7">The sequence shown here is derived from an EMBL/GenBank/DDBJ whole genome shotgun (WGS) entry which is preliminary data.</text>
</comment>
<keyword evidence="3 7" id="KW-0808">Transferase</keyword>
<dbReference type="PANTHER" id="PTHR10285">
    <property type="entry name" value="URIDINE KINASE"/>
    <property type="match status" value="1"/>
</dbReference>
<dbReference type="EC" id="2.7.1.48" evidence="2"/>
<evidence type="ECO:0000256" key="2">
    <source>
        <dbReference type="ARBA" id="ARBA00012137"/>
    </source>
</evidence>
<evidence type="ECO:0000256" key="1">
    <source>
        <dbReference type="ARBA" id="ARBA00004690"/>
    </source>
</evidence>
<proteinExistence type="predicted"/>
<dbReference type="InterPro" id="IPR000764">
    <property type="entry name" value="Uridine_kinase-like"/>
</dbReference>
<dbReference type="Proteomes" id="UP000537126">
    <property type="component" value="Unassembled WGS sequence"/>
</dbReference>
<evidence type="ECO:0000313" key="8">
    <source>
        <dbReference type="Proteomes" id="UP000537126"/>
    </source>
</evidence>
<organism evidence="7 8">
    <name type="scientific">Thermonema lapsum</name>
    <dbReference type="NCBI Taxonomy" id="28195"/>
    <lineage>
        <taxon>Bacteria</taxon>
        <taxon>Pseudomonadati</taxon>
        <taxon>Bacteroidota</taxon>
        <taxon>Cytophagia</taxon>
        <taxon>Cytophagales</taxon>
        <taxon>Thermonemataceae</taxon>
        <taxon>Thermonema</taxon>
    </lineage>
</organism>
<evidence type="ECO:0000259" key="6">
    <source>
        <dbReference type="Pfam" id="PF00485"/>
    </source>
</evidence>
<dbReference type="Pfam" id="PF00485">
    <property type="entry name" value="PRK"/>
    <property type="match status" value="1"/>
</dbReference>
<dbReference type="SUPFAM" id="SSF52540">
    <property type="entry name" value="P-loop containing nucleoside triphosphate hydrolases"/>
    <property type="match status" value="1"/>
</dbReference>
<dbReference type="CDD" id="cd02023">
    <property type="entry name" value="UMPK"/>
    <property type="match status" value="1"/>
</dbReference>
<dbReference type="Gene3D" id="3.40.50.300">
    <property type="entry name" value="P-loop containing nucleotide triphosphate hydrolases"/>
    <property type="match status" value="1"/>
</dbReference>
<dbReference type="EMBL" id="JAASRN010000004">
    <property type="protein sequence ID" value="NIK74671.1"/>
    <property type="molecule type" value="Genomic_DNA"/>
</dbReference>
<dbReference type="GO" id="GO:0005524">
    <property type="term" value="F:ATP binding"/>
    <property type="evidence" value="ECO:0007669"/>
    <property type="project" value="InterPro"/>
</dbReference>
<keyword evidence="8" id="KW-1185">Reference proteome</keyword>
<protein>
    <recommendedName>
        <fullName evidence="2">uridine/cytidine kinase</fullName>
        <ecNumber evidence="2">2.7.1.48</ecNumber>
    </recommendedName>
</protein>
<evidence type="ECO:0000256" key="5">
    <source>
        <dbReference type="ARBA" id="ARBA00022777"/>
    </source>
</evidence>
<dbReference type="AlphaFoldDB" id="A0A846MTB4"/>
<evidence type="ECO:0000256" key="4">
    <source>
        <dbReference type="ARBA" id="ARBA00022741"/>
    </source>
</evidence>
<evidence type="ECO:0000256" key="3">
    <source>
        <dbReference type="ARBA" id="ARBA00022679"/>
    </source>
</evidence>
<dbReference type="PRINTS" id="PR00988">
    <property type="entry name" value="URIDINKINASE"/>
</dbReference>
<feature type="domain" description="Phosphoribulokinase/uridine kinase" evidence="6">
    <location>
        <begin position="6"/>
        <end position="188"/>
    </location>
</feature>
<reference evidence="7 8" key="1">
    <citation type="submission" date="2020-03" db="EMBL/GenBank/DDBJ databases">
        <title>Genomic Encyclopedia of Type Strains, Phase IV (KMG-IV): sequencing the most valuable type-strain genomes for metagenomic binning, comparative biology and taxonomic classification.</title>
        <authorList>
            <person name="Goeker M."/>
        </authorList>
    </citation>
    <scope>NUCLEOTIDE SEQUENCE [LARGE SCALE GENOMIC DNA]</scope>
    <source>
        <strain evidence="7 8">DSM 5718</strain>
    </source>
</reference>
<keyword evidence="4" id="KW-0547">Nucleotide-binding</keyword>
<keyword evidence="5 7" id="KW-0418">Kinase</keyword>